<dbReference type="EMBL" id="JADINB010000015">
    <property type="protein sequence ID" value="MBO8428425.1"/>
    <property type="molecule type" value="Genomic_DNA"/>
</dbReference>
<evidence type="ECO:0008006" key="4">
    <source>
        <dbReference type="Google" id="ProtNLM"/>
    </source>
</evidence>
<sequence>MKRALHIIFISLLLLGTVSCSDKDGYDDRPTYNLFPTYIEISVSDSDGNNLCDPKHAGNILNSGITLQHNDNTYSFTCDGEIFMNNGMDSSFKG</sequence>
<organism evidence="2 3">
    <name type="scientific">Candidatus Egerieousia excrementavium</name>
    <dbReference type="NCBI Taxonomy" id="2840778"/>
    <lineage>
        <taxon>Bacteria</taxon>
        <taxon>Pseudomonadati</taxon>
        <taxon>Bacteroidota</taxon>
        <taxon>Bacteroidia</taxon>
        <taxon>Bacteroidales</taxon>
        <taxon>Candidatus Egerieousia</taxon>
    </lineage>
</organism>
<protein>
    <recommendedName>
        <fullName evidence="4">Lipoprotein</fullName>
    </recommendedName>
</protein>
<reference evidence="2" key="1">
    <citation type="submission" date="2020-10" db="EMBL/GenBank/DDBJ databases">
        <authorList>
            <person name="Gilroy R."/>
        </authorList>
    </citation>
    <scope>NUCLEOTIDE SEQUENCE</scope>
    <source>
        <strain evidence="2">15467</strain>
    </source>
</reference>
<dbReference type="Proteomes" id="UP000823635">
    <property type="component" value="Unassembled WGS sequence"/>
</dbReference>
<feature type="signal peptide" evidence="1">
    <location>
        <begin position="1"/>
        <end position="20"/>
    </location>
</feature>
<feature type="chain" id="PRO_5038451044" description="Lipoprotein" evidence="1">
    <location>
        <begin position="21"/>
        <end position="94"/>
    </location>
</feature>
<evidence type="ECO:0000313" key="3">
    <source>
        <dbReference type="Proteomes" id="UP000823635"/>
    </source>
</evidence>
<reference evidence="2" key="2">
    <citation type="journal article" date="2021" name="PeerJ">
        <title>Extensive microbial diversity within the chicken gut microbiome revealed by metagenomics and culture.</title>
        <authorList>
            <person name="Gilroy R."/>
            <person name="Ravi A."/>
            <person name="Getino M."/>
            <person name="Pursley I."/>
            <person name="Horton D.L."/>
            <person name="Alikhan N.F."/>
            <person name="Baker D."/>
            <person name="Gharbi K."/>
            <person name="Hall N."/>
            <person name="Watson M."/>
            <person name="Adriaenssens E.M."/>
            <person name="Foster-Nyarko E."/>
            <person name="Jarju S."/>
            <person name="Secka A."/>
            <person name="Antonio M."/>
            <person name="Oren A."/>
            <person name="Chaudhuri R.R."/>
            <person name="La Ragione R."/>
            <person name="Hildebrand F."/>
            <person name="Pallen M.J."/>
        </authorList>
    </citation>
    <scope>NUCLEOTIDE SEQUENCE</scope>
    <source>
        <strain evidence="2">15467</strain>
    </source>
</reference>
<evidence type="ECO:0000313" key="2">
    <source>
        <dbReference type="EMBL" id="MBO8428425.1"/>
    </source>
</evidence>
<proteinExistence type="predicted"/>
<gene>
    <name evidence="2" type="ORF">IAC68_00625</name>
</gene>
<keyword evidence="1" id="KW-0732">Signal</keyword>
<name>A0A9D9DLR4_9BACT</name>
<comment type="caution">
    <text evidence="2">The sequence shown here is derived from an EMBL/GenBank/DDBJ whole genome shotgun (WGS) entry which is preliminary data.</text>
</comment>
<evidence type="ECO:0000256" key="1">
    <source>
        <dbReference type="SAM" id="SignalP"/>
    </source>
</evidence>
<feature type="non-terminal residue" evidence="2">
    <location>
        <position position="94"/>
    </location>
</feature>
<accession>A0A9D9DLR4</accession>
<dbReference type="PROSITE" id="PS51257">
    <property type="entry name" value="PROKAR_LIPOPROTEIN"/>
    <property type="match status" value="1"/>
</dbReference>
<dbReference type="AlphaFoldDB" id="A0A9D9DLR4"/>